<evidence type="ECO:0000256" key="2">
    <source>
        <dbReference type="ARBA" id="ARBA00023034"/>
    </source>
</evidence>
<dbReference type="GO" id="GO:0005794">
    <property type="term" value="C:Golgi apparatus"/>
    <property type="evidence" value="ECO:0007669"/>
    <property type="project" value="UniProtKB-SubCell"/>
</dbReference>
<dbReference type="InterPro" id="IPR019459">
    <property type="entry name" value="GRAB"/>
</dbReference>
<evidence type="ECO:0000259" key="6">
    <source>
        <dbReference type="PROSITE" id="PS50913"/>
    </source>
</evidence>
<dbReference type="Proteomes" id="UP001362899">
    <property type="component" value="Unassembled WGS sequence"/>
</dbReference>
<dbReference type="GO" id="GO:0006888">
    <property type="term" value="P:endoplasmic reticulum to Golgi vesicle-mediated transport"/>
    <property type="evidence" value="ECO:0007669"/>
    <property type="project" value="TreeGrafter"/>
</dbReference>
<evidence type="ECO:0000313" key="7">
    <source>
        <dbReference type="EMBL" id="GMM51578.1"/>
    </source>
</evidence>
<dbReference type="GO" id="GO:0007030">
    <property type="term" value="P:Golgi organization"/>
    <property type="evidence" value="ECO:0007669"/>
    <property type="project" value="TreeGrafter"/>
</dbReference>
<dbReference type="InterPro" id="IPR000237">
    <property type="entry name" value="GRIP_dom"/>
</dbReference>
<keyword evidence="2" id="KW-0333">Golgi apparatus</keyword>
<sequence length="434" mass="48477">MPGQPATERNEHVSAGTGLDADKSTDTSASKGVSEDVNDDRGANHVVSADADTKTDASADASADANADAKSNAGASADTAVSDSDSEDEESEAELEKEVYDLDEDISFDDKQLVLKRIRRYKRKMQALYAEVQEAQQSYDALCSDVDTVKKRLGTKFKELNETANTATAERDALKKQLNSITSERDALKESLAERDRQLTQTKLLTDQRSADEQMRQTATELELAQYKELALDSQTQLKLKETELQDKQRALDGCADEQKRLEKRLEDFEAHVAALESKNNAQQEVCITLQKELSKLDEIDALNAKLADANLETAKREKDLQDQKLLIGKLRHEAVILNDHLTNALKYVRSTSRGSTVDKDLVSNLILQYTTCKREDTKKYEILMLIANFMDWDDQQRQLAGLQRSVNPEQDDTPPQMVGVVGKLAEFIERAKK</sequence>
<evidence type="ECO:0000256" key="4">
    <source>
        <dbReference type="SAM" id="Coils"/>
    </source>
</evidence>
<keyword evidence="3 4" id="KW-0175">Coiled coil</keyword>
<dbReference type="PANTHER" id="PTHR18921:SF2">
    <property type="entry name" value="THYROID RECEPTOR-INTERACTING PROTEIN 11"/>
    <property type="match status" value="1"/>
</dbReference>
<name>A0AAV5RKA6_STABA</name>
<evidence type="ECO:0000313" key="8">
    <source>
        <dbReference type="Proteomes" id="UP001362899"/>
    </source>
</evidence>
<dbReference type="Pfam" id="PF10375">
    <property type="entry name" value="GRAB"/>
    <property type="match status" value="1"/>
</dbReference>
<dbReference type="PROSITE" id="PS50913">
    <property type="entry name" value="GRIP"/>
    <property type="match status" value="1"/>
</dbReference>
<feature type="compositionally biased region" description="Acidic residues" evidence="5">
    <location>
        <begin position="84"/>
        <end position="93"/>
    </location>
</feature>
<feature type="compositionally biased region" description="Low complexity" evidence="5">
    <location>
        <begin position="58"/>
        <end position="83"/>
    </location>
</feature>
<dbReference type="GO" id="GO:0031267">
    <property type="term" value="F:small GTPase binding"/>
    <property type="evidence" value="ECO:0007669"/>
    <property type="project" value="TreeGrafter"/>
</dbReference>
<feature type="domain" description="GRIP" evidence="6">
    <location>
        <begin position="353"/>
        <end position="404"/>
    </location>
</feature>
<reference evidence="7 8" key="1">
    <citation type="journal article" date="2023" name="Elife">
        <title>Identification of key yeast species and microbe-microbe interactions impacting larval growth of Drosophila in the wild.</title>
        <authorList>
            <person name="Mure A."/>
            <person name="Sugiura Y."/>
            <person name="Maeda R."/>
            <person name="Honda K."/>
            <person name="Sakurai N."/>
            <person name="Takahashi Y."/>
            <person name="Watada M."/>
            <person name="Katoh T."/>
            <person name="Gotoh A."/>
            <person name="Gotoh Y."/>
            <person name="Taniguchi I."/>
            <person name="Nakamura K."/>
            <person name="Hayashi T."/>
            <person name="Katayama T."/>
            <person name="Uemura T."/>
            <person name="Hattori Y."/>
        </authorList>
    </citation>
    <scope>NUCLEOTIDE SEQUENCE [LARGE SCALE GENOMIC DNA]</scope>
    <source>
        <strain evidence="7 8">SB-73</strain>
    </source>
</reference>
<feature type="coiled-coil region" evidence="4">
    <location>
        <begin position="118"/>
        <end position="191"/>
    </location>
</feature>
<proteinExistence type="predicted"/>
<comment type="subcellular location">
    <subcellularLocation>
        <location evidence="1">Golgi apparatus</location>
    </subcellularLocation>
</comment>
<gene>
    <name evidence="7" type="ORF">DASB73_025410</name>
</gene>
<organism evidence="7 8">
    <name type="scientific">Starmerella bacillaris</name>
    <name type="common">Yeast</name>
    <name type="synonym">Candida zemplinina</name>
    <dbReference type="NCBI Taxonomy" id="1247836"/>
    <lineage>
        <taxon>Eukaryota</taxon>
        <taxon>Fungi</taxon>
        <taxon>Dikarya</taxon>
        <taxon>Ascomycota</taxon>
        <taxon>Saccharomycotina</taxon>
        <taxon>Dipodascomycetes</taxon>
        <taxon>Dipodascales</taxon>
        <taxon>Trichomonascaceae</taxon>
        <taxon>Starmerella</taxon>
    </lineage>
</organism>
<keyword evidence="8" id="KW-1185">Reference proteome</keyword>
<evidence type="ECO:0000256" key="5">
    <source>
        <dbReference type="SAM" id="MobiDB-lite"/>
    </source>
</evidence>
<feature type="region of interest" description="Disordered" evidence="5">
    <location>
        <begin position="1"/>
        <end position="94"/>
    </location>
</feature>
<dbReference type="AlphaFoldDB" id="A0AAV5RKA6"/>
<dbReference type="EMBL" id="BTGC01000008">
    <property type="protein sequence ID" value="GMM51578.1"/>
    <property type="molecule type" value="Genomic_DNA"/>
</dbReference>
<accession>A0AAV5RKA6</accession>
<feature type="coiled-coil region" evidence="4">
    <location>
        <begin position="245"/>
        <end position="293"/>
    </location>
</feature>
<dbReference type="PANTHER" id="PTHR18921">
    <property type="entry name" value="MYOSIN HEAVY CHAIN - RELATED"/>
    <property type="match status" value="1"/>
</dbReference>
<comment type="caution">
    <text evidence="7">The sequence shown here is derived from an EMBL/GenBank/DDBJ whole genome shotgun (WGS) entry which is preliminary data.</text>
</comment>
<evidence type="ECO:0000256" key="3">
    <source>
        <dbReference type="ARBA" id="ARBA00023054"/>
    </source>
</evidence>
<protein>
    <submittedName>
        <fullName evidence="7">Rud3 protein</fullName>
    </submittedName>
</protein>
<evidence type="ECO:0000256" key="1">
    <source>
        <dbReference type="ARBA" id="ARBA00004555"/>
    </source>
</evidence>